<sequence length="228" mass="25339">MIKAILTDIEGTITRISFVKDVLFPYATGQLPEFVKSHQSDPEVAAQIEAVKAHIEQPEADIDTVIKHLIHWIETDQKITPLKQLQGLIWQIGYENGDFTGHLYPDAYDFLQAQKQAGKSLYVYSSGSVKAQHLIFEFSDYGDVRPLFSDYFDTKVGAKQQQSSYENIIAELPFDAAEVLFLSDVVAELDAAKAAGLGTLHLVRDGQAVSDAHPYINDFSDFSAELLA</sequence>
<dbReference type="Pfam" id="PF00702">
    <property type="entry name" value="Hydrolase"/>
    <property type="match status" value="1"/>
</dbReference>
<evidence type="ECO:0000256" key="4">
    <source>
        <dbReference type="HAMAP-Rule" id="MF_01681"/>
    </source>
</evidence>
<dbReference type="GO" id="GO:0043874">
    <property type="term" value="F:acireductone synthase activity"/>
    <property type="evidence" value="ECO:0007669"/>
    <property type="project" value="UniProtKB-EC"/>
</dbReference>
<organism evidence="5 6">
    <name type="scientific">Pseudoalteromonas lipolytica</name>
    <dbReference type="NCBI Taxonomy" id="570156"/>
    <lineage>
        <taxon>Bacteria</taxon>
        <taxon>Pseudomonadati</taxon>
        <taxon>Pseudomonadota</taxon>
        <taxon>Gammaproteobacteria</taxon>
        <taxon>Alteromonadales</taxon>
        <taxon>Pseudoalteromonadaceae</taxon>
        <taxon>Pseudoalteromonas</taxon>
    </lineage>
</organism>
<evidence type="ECO:0000256" key="2">
    <source>
        <dbReference type="ARBA" id="ARBA00022801"/>
    </source>
</evidence>
<comment type="pathway">
    <text evidence="4">Amino-acid biosynthesis; L-methionine biosynthesis via salvage pathway; L-methionine from S-methyl-5-thio-alpha-D-ribose 1-phosphate: step 4/6.</text>
</comment>
<comment type="subunit">
    <text evidence="4">Monomer.</text>
</comment>
<evidence type="ECO:0000313" key="5">
    <source>
        <dbReference type="EMBL" id="KPM84098.1"/>
    </source>
</evidence>
<dbReference type="GO" id="GO:0043716">
    <property type="term" value="F:2-hydroxy-3-keto-5-methylthiopentenyl-1-phosphate phosphatase activity"/>
    <property type="evidence" value="ECO:0007669"/>
    <property type="project" value="UniProtKB-UniRule"/>
</dbReference>
<dbReference type="SFLD" id="SFLDG01129">
    <property type="entry name" value="C1.5:_HAD__Beta-PGM__Phosphata"/>
    <property type="match status" value="1"/>
</dbReference>
<dbReference type="GO" id="GO:0019509">
    <property type="term" value="P:L-methionine salvage from methylthioadenosine"/>
    <property type="evidence" value="ECO:0007669"/>
    <property type="project" value="UniProtKB-UniRule"/>
</dbReference>
<dbReference type="SFLD" id="SFLDG01133">
    <property type="entry name" value="C1.5.4:_Enolase-phosphatase_Li"/>
    <property type="match status" value="1"/>
</dbReference>
<keyword evidence="2 4" id="KW-0378">Hydrolase</keyword>
<keyword evidence="4" id="KW-0460">Magnesium</keyword>
<comment type="pathway">
    <text evidence="4">Amino-acid biosynthesis; L-methionine biosynthesis via salvage pathway; L-methionine from S-methyl-5-thio-alpha-D-ribose 1-phosphate: step 3/6.</text>
</comment>
<dbReference type="Proteomes" id="UP000050378">
    <property type="component" value="Unassembled WGS sequence"/>
</dbReference>
<dbReference type="EMBL" id="LJTC01000004">
    <property type="protein sequence ID" value="KPM84098.1"/>
    <property type="molecule type" value="Genomic_DNA"/>
</dbReference>
<evidence type="ECO:0000256" key="1">
    <source>
        <dbReference type="ARBA" id="ARBA00022605"/>
    </source>
</evidence>
<keyword evidence="3 4" id="KW-0486">Methionine biosynthesis</keyword>
<evidence type="ECO:0000313" key="6">
    <source>
        <dbReference type="Proteomes" id="UP000050378"/>
    </source>
</evidence>
<comment type="cofactor">
    <cofactor evidence="4">
        <name>Mg(2+)</name>
        <dbReference type="ChEBI" id="CHEBI:18420"/>
    </cofactor>
    <text evidence="4">Binds 1 Mg(2+) ion per subunit.</text>
</comment>
<dbReference type="SFLD" id="SFLDF00044">
    <property type="entry name" value="enolase-phosphatase"/>
    <property type="match status" value="1"/>
</dbReference>
<comment type="function">
    <text evidence="4">Bifunctional enzyme that catalyzes the enolization of 2,3-diketo-5-methylthiopentyl-1-phosphate (DK-MTP-1-P) into the intermediate 2-hydroxy-3-keto-5-methylthiopentenyl-1-phosphate (HK-MTPenyl-1-P), which is then dephosphorylated to form the acireductone 1,2-dihydroxy-3-keto-5-methylthiopentene (DHK-MTPene).</text>
</comment>
<comment type="similarity">
    <text evidence="4">Belongs to the HAD-like hydrolase superfamily. MasA/MtnC family.</text>
</comment>
<dbReference type="GO" id="GO:0043715">
    <property type="term" value="F:2,3-diketo-5-methylthiopentyl-1-phosphate enolase activity"/>
    <property type="evidence" value="ECO:0007669"/>
    <property type="project" value="UniProtKB-UniRule"/>
</dbReference>
<dbReference type="EC" id="3.1.3.77" evidence="4"/>
<dbReference type="STRING" id="570156.AOG27_07285"/>
<keyword evidence="1 4" id="KW-0028">Amino-acid biosynthesis</keyword>
<evidence type="ECO:0000256" key="3">
    <source>
        <dbReference type="ARBA" id="ARBA00023167"/>
    </source>
</evidence>
<reference evidence="5 6" key="1">
    <citation type="submission" date="2015-09" db="EMBL/GenBank/DDBJ databases">
        <title>Draft Genome Sequence of Pseudoalteromonas lipolytica UCD-48B.</title>
        <authorList>
            <person name="Krusor M."/>
            <person name="Coil D.A."/>
            <person name="Lang J.M."/>
            <person name="Eisen J.A."/>
            <person name="Alexiev A."/>
        </authorList>
    </citation>
    <scope>NUCLEOTIDE SEQUENCE [LARGE SCALE GENOMIC DNA]</scope>
    <source>
        <strain evidence="5 6">UCD-48B</strain>
    </source>
</reference>
<accession>A0A0P7E2L9</accession>
<protein>
    <recommendedName>
        <fullName evidence="4">Enolase-phosphatase E1</fullName>
        <ecNumber evidence="4">3.1.3.77</ecNumber>
    </recommendedName>
    <alternativeName>
        <fullName evidence="4">2,3-diketo-5-methylthio-1-phosphopentane phosphatase</fullName>
    </alternativeName>
</protein>
<dbReference type="AlphaFoldDB" id="A0A0P7E2L9"/>
<proteinExistence type="inferred from homology"/>
<gene>
    <name evidence="4" type="primary">mtnC</name>
    <name evidence="5" type="ORF">AOG27_07285</name>
</gene>
<dbReference type="SFLD" id="SFLDS00003">
    <property type="entry name" value="Haloacid_Dehalogenase"/>
    <property type="match status" value="1"/>
</dbReference>
<dbReference type="UniPathway" id="UPA00904">
    <property type="reaction ID" value="UER00876"/>
</dbReference>
<comment type="caution">
    <text evidence="5">The sequence shown here is derived from an EMBL/GenBank/DDBJ whole genome shotgun (WGS) entry which is preliminary data.</text>
</comment>
<dbReference type="InterPro" id="IPR036412">
    <property type="entry name" value="HAD-like_sf"/>
</dbReference>
<dbReference type="PANTHER" id="PTHR20371">
    <property type="entry name" value="ENOLASE-PHOSPHATASE E1"/>
    <property type="match status" value="1"/>
</dbReference>
<dbReference type="Gene3D" id="1.10.720.60">
    <property type="match status" value="1"/>
</dbReference>
<dbReference type="GO" id="GO:0000287">
    <property type="term" value="F:magnesium ion binding"/>
    <property type="evidence" value="ECO:0007669"/>
    <property type="project" value="UniProtKB-UniRule"/>
</dbReference>
<name>A0A0P7E2L9_9GAMM</name>
<dbReference type="CDD" id="cd01629">
    <property type="entry name" value="HAD_EP"/>
    <property type="match status" value="1"/>
</dbReference>
<dbReference type="PANTHER" id="PTHR20371:SF1">
    <property type="entry name" value="ENOLASE-PHOSPHATASE E1"/>
    <property type="match status" value="1"/>
</dbReference>
<dbReference type="InterPro" id="IPR023214">
    <property type="entry name" value="HAD_sf"/>
</dbReference>
<comment type="catalytic activity">
    <reaction evidence="4">
        <text>5-methylsulfanyl-2,3-dioxopentyl phosphate + H2O = 1,2-dihydroxy-5-(methylsulfanyl)pent-1-en-3-one + phosphate</text>
        <dbReference type="Rhea" id="RHEA:21700"/>
        <dbReference type="ChEBI" id="CHEBI:15377"/>
        <dbReference type="ChEBI" id="CHEBI:43474"/>
        <dbReference type="ChEBI" id="CHEBI:49252"/>
        <dbReference type="ChEBI" id="CHEBI:58828"/>
        <dbReference type="EC" id="3.1.3.77"/>
    </reaction>
</comment>
<dbReference type="NCBIfam" id="TIGR01691">
    <property type="entry name" value="enolase-ppase"/>
    <property type="match status" value="1"/>
</dbReference>
<dbReference type="InterPro" id="IPR023943">
    <property type="entry name" value="Enolase-ppase_E1"/>
</dbReference>
<dbReference type="SUPFAM" id="SSF56784">
    <property type="entry name" value="HAD-like"/>
    <property type="match status" value="1"/>
</dbReference>
<dbReference type="Gene3D" id="3.40.50.1000">
    <property type="entry name" value="HAD superfamily/HAD-like"/>
    <property type="match status" value="1"/>
</dbReference>
<dbReference type="OrthoDB" id="9797416at2"/>
<dbReference type="RefSeq" id="WP_054552358.1">
    <property type="nucleotide sequence ID" value="NZ_LJTC01000004.1"/>
</dbReference>
<keyword evidence="4" id="KW-0479">Metal-binding</keyword>
<dbReference type="HAMAP" id="MF_01681">
    <property type="entry name" value="Salvage_MtnC"/>
    <property type="match status" value="1"/>
</dbReference>
<dbReference type="PATRIC" id="fig|570156.3.peg.2512"/>